<organism evidence="8 9">
    <name type="scientific">Coleophoma crateriformis</name>
    <dbReference type="NCBI Taxonomy" id="565419"/>
    <lineage>
        <taxon>Eukaryota</taxon>
        <taxon>Fungi</taxon>
        <taxon>Dikarya</taxon>
        <taxon>Ascomycota</taxon>
        <taxon>Pezizomycotina</taxon>
        <taxon>Leotiomycetes</taxon>
        <taxon>Helotiales</taxon>
        <taxon>Dermateaceae</taxon>
        <taxon>Coleophoma</taxon>
    </lineage>
</organism>
<dbReference type="GO" id="GO:0008270">
    <property type="term" value="F:zinc ion binding"/>
    <property type="evidence" value="ECO:0007669"/>
    <property type="project" value="InterPro"/>
</dbReference>
<feature type="domain" description="Zn(2)-C6 fungal-type" evidence="7">
    <location>
        <begin position="12"/>
        <end position="41"/>
    </location>
</feature>
<evidence type="ECO:0000256" key="3">
    <source>
        <dbReference type="ARBA" id="ARBA00023125"/>
    </source>
</evidence>
<dbReference type="OrthoDB" id="2283488at2759"/>
<gene>
    <name evidence="8" type="ORF">BP5796_04248</name>
</gene>
<evidence type="ECO:0000256" key="6">
    <source>
        <dbReference type="SAM" id="MobiDB-lite"/>
    </source>
</evidence>
<dbReference type="SUPFAM" id="SSF57701">
    <property type="entry name" value="Zn2/Cys6 DNA-binding domain"/>
    <property type="match status" value="1"/>
</dbReference>
<reference evidence="8 9" key="1">
    <citation type="journal article" date="2018" name="IMA Fungus">
        <title>IMA Genome-F 9: Draft genome sequence of Annulohypoxylon stygium, Aspergillus mulundensis, Berkeleyomyces basicola (syn. Thielaviopsis basicola), Ceratocystis smalleyi, two Cercospora beticola strains, Coleophoma cylindrospora, Fusarium fracticaudum, Phialophora cf. hyalina, and Morchella septimelata.</title>
        <authorList>
            <person name="Wingfield B.D."/>
            <person name="Bills G.F."/>
            <person name="Dong Y."/>
            <person name="Huang W."/>
            <person name="Nel W.J."/>
            <person name="Swalarsk-Parry B.S."/>
            <person name="Vaghefi N."/>
            <person name="Wilken P.M."/>
            <person name="An Z."/>
            <person name="de Beer Z.W."/>
            <person name="De Vos L."/>
            <person name="Chen L."/>
            <person name="Duong T.A."/>
            <person name="Gao Y."/>
            <person name="Hammerbacher A."/>
            <person name="Kikkert J.R."/>
            <person name="Li Y."/>
            <person name="Li H."/>
            <person name="Li K."/>
            <person name="Li Q."/>
            <person name="Liu X."/>
            <person name="Ma X."/>
            <person name="Naidoo K."/>
            <person name="Pethybridge S.J."/>
            <person name="Sun J."/>
            <person name="Steenkamp E.T."/>
            <person name="van der Nest M.A."/>
            <person name="van Wyk S."/>
            <person name="Wingfield M.J."/>
            <person name="Xiong C."/>
            <person name="Yue Q."/>
            <person name="Zhang X."/>
        </authorList>
    </citation>
    <scope>NUCLEOTIDE SEQUENCE [LARGE SCALE GENOMIC DNA]</scope>
    <source>
        <strain evidence="8 9">BP5796</strain>
    </source>
</reference>
<keyword evidence="9" id="KW-1185">Reference proteome</keyword>
<dbReference type="PANTHER" id="PTHR31668">
    <property type="entry name" value="GLUCOSE TRANSPORT TRANSCRIPTION REGULATOR RGT1-RELATED-RELATED"/>
    <property type="match status" value="1"/>
</dbReference>
<dbReference type="InterPro" id="IPR001138">
    <property type="entry name" value="Zn2Cys6_DnaBD"/>
</dbReference>
<dbReference type="EMBL" id="PDLN01000005">
    <property type="protein sequence ID" value="RDW85923.1"/>
    <property type="molecule type" value="Genomic_DNA"/>
</dbReference>
<dbReference type="AlphaFoldDB" id="A0A3D8SI07"/>
<dbReference type="PROSITE" id="PS50048">
    <property type="entry name" value="ZN2_CY6_FUNGAL_2"/>
    <property type="match status" value="1"/>
</dbReference>
<dbReference type="Gene3D" id="4.10.240.10">
    <property type="entry name" value="Zn(2)-C6 fungal-type DNA-binding domain"/>
    <property type="match status" value="1"/>
</dbReference>
<dbReference type="InterPro" id="IPR036864">
    <property type="entry name" value="Zn2-C6_fun-type_DNA-bd_sf"/>
</dbReference>
<evidence type="ECO:0000256" key="2">
    <source>
        <dbReference type="ARBA" id="ARBA00023015"/>
    </source>
</evidence>
<evidence type="ECO:0000256" key="1">
    <source>
        <dbReference type="ARBA" id="ARBA00022723"/>
    </source>
</evidence>
<evidence type="ECO:0000313" key="9">
    <source>
        <dbReference type="Proteomes" id="UP000256328"/>
    </source>
</evidence>
<dbReference type="GO" id="GO:0000981">
    <property type="term" value="F:DNA-binding transcription factor activity, RNA polymerase II-specific"/>
    <property type="evidence" value="ECO:0007669"/>
    <property type="project" value="InterPro"/>
</dbReference>
<evidence type="ECO:0000256" key="4">
    <source>
        <dbReference type="ARBA" id="ARBA00023163"/>
    </source>
</evidence>
<dbReference type="GO" id="GO:0003677">
    <property type="term" value="F:DNA binding"/>
    <property type="evidence" value="ECO:0007669"/>
    <property type="project" value="UniProtKB-KW"/>
</dbReference>
<dbReference type="PROSITE" id="PS00463">
    <property type="entry name" value="ZN2_CY6_FUNGAL_1"/>
    <property type="match status" value="1"/>
</dbReference>
<keyword evidence="2" id="KW-0805">Transcription regulation</keyword>
<dbReference type="PANTHER" id="PTHR31668:SF26">
    <property type="entry name" value="GLUCOSE TRANSPORT TRANSCRIPTION REGULATOR RGT1-RELATED"/>
    <property type="match status" value="1"/>
</dbReference>
<dbReference type="InterPro" id="IPR050797">
    <property type="entry name" value="Carb_Metab_Trans_Reg"/>
</dbReference>
<evidence type="ECO:0000256" key="5">
    <source>
        <dbReference type="ARBA" id="ARBA00023242"/>
    </source>
</evidence>
<dbReference type="SMART" id="SM00066">
    <property type="entry name" value="GAL4"/>
    <property type="match status" value="1"/>
</dbReference>
<feature type="region of interest" description="Disordered" evidence="6">
    <location>
        <begin position="44"/>
        <end position="69"/>
    </location>
</feature>
<keyword evidence="3" id="KW-0238">DNA-binding</keyword>
<dbReference type="Pfam" id="PF00172">
    <property type="entry name" value="Zn_clus"/>
    <property type="match status" value="1"/>
</dbReference>
<dbReference type="CDD" id="cd12148">
    <property type="entry name" value="fungal_TF_MHR"/>
    <property type="match status" value="1"/>
</dbReference>
<keyword evidence="1" id="KW-0479">Metal-binding</keyword>
<sequence>MPPSRSSAATRACDSCRRRKVKCDATEVCANCRISQLSCRYTSVPRKRGPKVPGTPRIQRPQDHGPIADDQLWLSPVSYTEHPEPGEATSSSQSGQLANIFSQPVAETTLGPTPEWAQSVRDGLLAFMSSALPAVPALEAVNKCIDVYMQYTFPTTPMVHEPTLRASASRFFSSTGTTDLFEGQTQQEEIARIQAFSLITALCASVSSVMPDSLLPHRQILASPCLEASREMLKAIEDYDIENPNSSSIVIRIFHATALQHLTGKTALSYFILGQATLLIRHMRLHSEEALMSHDALEGQLLRYIFWQLYAADKASICLSSRPVLLHELLFDEEPSLRQSGETLIPLLDVTRPWYGESFEERLLVGFHFLPRLWSSAASLIFDMRLYARDNQHANKAHLTQTYMEFLGIMDGLPPWLQAANVIITHDDGEAAQFQKTAFWVQRCTVLVTFQCLRLVILQQCIESKVWDVMGLNDQALTLPMTKIGMVHDFVQTLDDIPFVYLQVKGEPTVERIRRVGSVLLEIIDNVSNETIIMRAEHYFTRLLDLLARLDSKSSDVLAELKELSQARRRD</sequence>
<evidence type="ECO:0000313" key="8">
    <source>
        <dbReference type="EMBL" id="RDW85923.1"/>
    </source>
</evidence>
<protein>
    <recommendedName>
        <fullName evidence="7">Zn(2)-C6 fungal-type domain-containing protein</fullName>
    </recommendedName>
</protein>
<dbReference type="Proteomes" id="UP000256328">
    <property type="component" value="Unassembled WGS sequence"/>
</dbReference>
<proteinExistence type="predicted"/>
<name>A0A3D8SI07_9HELO</name>
<evidence type="ECO:0000259" key="7">
    <source>
        <dbReference type="PROSITE" id="PS50048"/>
    </source>
</evidence>
<accession>A0A3D8SI07</accession>
<keyword evidence="4" id="KW-0804">Transcription</keyword>
<keyword evidence="5" id="KW-0539">Nucleus</keyword>
<comment type="caution">
    <text evidence="8">The sequence shown here is derived from an EMBL/GenBank/DDBJ whole genome shotgun (WGS) entry which is preliminary data.</text>
</comment>
<dbReference type="CDD" id="cd00067">
    <property type="entry name" value="GAL4"/>
    <property type="match status" value="1"/>
</dbReference>